<protein>
    <submittedName>
        <fullName evidence="2">Carbamoyltransferase</fullName>
    </submittedName>
</protein>
<dbReference type="InterPro" id="IPR038152">
    <property type="entry name" value="Carbam_trans_C_sf"/>
</dbReference>
<evidence type="ECO:0000313" key="2">
    <source>
        <dbReference type="EMBL" id="OCA53032.1"/>
    </source>
</evidence>
<dbReference type="InterPro" id="IPR031730">
    <property type="entry name" value="Carbam_trans_C"/>
</dbReference>
<dbReference type="RefSeq" id="WP_065391932.1">
    <property type="nucleotide sequence ID" value="NZ_CAWMQN010000088.1"/>
</dbReference>
<dbReference type="PANTHER" id="PTHR34847">
    <property type="entry name" value="NODULATION PROTEIN U"/>
    <property type="match status" value="1"/>
</dbReference>
<dbReference type="EMBL" id="LOIC01000088">
    <property type="protein sequence ID" value="OCA53032.1"/>
    <property type="molecule type" value="Genomic_DNA"/>
</dbReference>
<evidence type="ECO:0000259" key="1">
    <source>
        <dbReference type="Pfam" id="PF16861"/>
    </source>
</evidence>
<dbReference type="GO" id="GO:0016740">
    <property type="term" value="F:transferase activity"/>
    <property type="evidence" value="ECO:0007669"/>
    <property type="project" value="UniProtKB-KW"/>
</dbReference>
<dbReference type="AlphaFoldDB" id="A0A1B8YDB4"/>
<feature type="domain" description="Carbamoyltransferase C-terminal" evidence="1">
    <location>
        <begin position="464"/>
        <end position="623"/>
    </location>
</feature>
<dbReference type="PANTHER" id="PTHR34847:SF1">
    <property type="entry name" value="NODULATION PROTEIN U"/>
    <property type="match status" value="1"/>
</dbReference>
<keyword evidence="2" id="KW-0808">Transferase</keyword>
<dbReference type="Gene3D" id="3.30.420.40">
    <property type="match status" value="1"/>
</dbReference>
<evidence type="ECO:0000313" key="3">
    <source>
        <dbReference type="Proteomes" id="UP000092665"/>
    </source>
</evidence>
<reference evidence="3" key="1">
    <citation type="submission" date="2015-11" db="EMBL/GenBank/DDBJ databases">
        <authorList>
            <person name="Tobias N.J."/>
            <person name="Mishra B."/>
            <person name="Gupta D.K."/>
            <person name="Thines M."/>
            <person name="Stinear T.P."/>
            <person name="Bode H.B."/>
        </authorList>
    </citation>
    <scope>NUCLEOTIDE SEQUENCE [LARGE SCALE GENOMIC DNA]</scope>
    <source>
        <strain evidence="3">PB45.5</strain>
    </source>
</reference>
<keyword evidence="3" id="KW-1185">Reference proteome</keyword>
<dbReference type="Pfam" id="PF16861">
    <property type="entry name" value="Carbam_trans_C"/>
    <property type="match status" value="1"/>
</dbReference>
<organism evidence="2 3">
    <name type="scientific">Photorhabdus namnaonensis</name>
    <dbReference type="NCBI Taxonomy" id="1851568"/>
    <lineage>
        <taxon>Bacteria</taxon>
        <taxon>Pseudomonadati</taxon>
        <taxon>Pseudomonadota</taxon>
        <taxon>Gammaproteobacteria</taxon>
        <taxon>Enterobacterales</taxon>
        <taxon>Morganellaceae</taxon>
        <taxon>Photorhabdus</taxon>
    </lineage>
</organism>
<comment type="caution">
    <text evidence="2">The sequence shown here is derived from an EMBL/GenBank/DDBJ whole genome shotgun (WGS) entry which is preliminary data.</text>
</comment>
<dbReference type="InterPro" id="IPR051338">
    <property type="entry name" value="NodU/CmcH_Carbamoyltrnsfr"/>
</dbReference>
<dbReference type="Gene3D" id="3.90.870.20">
    <property type="entry name" value="Carbamoyltransferase, C-terminal domain"/>
    <property type="match status" value="1"/>
</dbReference>
<gene>
    <name evidence="2" type="ORF">Phpb_04084</name>
</gene>
<proteinExistence type="predicted"/>
<sequence length="644" mass="73301">MSTMMKGREHYKNACLFLGHNASVVIWNNADDMFAIEDEKESRSKGGEYVPIHTILKLMKYDIDELNIINFLGEVDYNHTIKALCGNDREIFEQFIKKVKLYELKINHHATHAINGIIEAWEHCKENNLPKKYHILITDGTGDDYESTSLYTVTIDKNKALADCIKTLQRVKRISAADLSCGIFFARLVCNADTGFSPLKDEYKSLGYETEITSLLNNDELNKLNRIIIKLSDGFLSNKKYGLMSAIRNDIKSFLPGVNDERVNDENFSKKKAYYHERHKIQLEWNDSRKPVTLLGIKKSPSEVLLEKSVHQHFSHGFSVKYMQEIAVNHVRMPSWLQRHLNGLSQYEIRIISSYIANKFLETYLVKLIDNEKVENLIVGGGVHFNVKLNNILLNSIQGDICCSPLAGDIVHALTGAVILDNTLSNRSVNLLLLKRDLSLPYNGKYAENVIYTDNEDDFIKNTAHYVSKGYIVNTVKNWGELGPRALMSNSTLCLPTGELKQEINLLNGRDDHMPMAPVLRSENLPVLFNIKEVNRVIGSLHGMIIALSYNDNIPEEKYEGVMHKMHDGRTTGRPLVIKSGVDVEVLQEVEKKTGYAALINTSFNIHGYSTVQRMQHAYHDFDYQCRKAEKAGIRKPFLIIGNF</sequence>
<accession>A0A1B8YDB4</accession>
<dbReference type="Proteomes" id="UP000092665">
    <property type="component" value="Unassembled WGS sequence"/>
</dbReference>
<name>A0A1B8YDB4_9GAMM</name>